<name>A0A8X6H6Y7_TRICU</name>
<evidence type="ECO:0008006" key="5">
    <source>
        <dbReference type="Google" id="ProtNLM"/>
    </source>
</evidence>
<dbReference type="EMBL" id="BMAO01030465">
    <property type="protein sequence ID" value="GFQ68267.1"/>
    <property type="molecule type" value="Genomic_DNA"/>
</dbReference>
<feature type="signal peptide" evidence="2">
    <location>
        <begin position="1"/>
        <end position="21"/>
    </location>
</feature>
<sequence length="114" mass="12942">MVVNCSFIVLSVSPLLSYVSAKHSEVRGSIRGSLNSLDSDESYFEMLCYQQILVMQLTKIKGIRMKQCWWNYCKRDAPGSLGVRTGDSFPSEQHKPSVPTTKSRKKLKDTSHLR</sequence>
<organism evidence="3 4">
    <name type="scientific">Trichonephila clavata</name>
    <name type="common">Joro spider</name>
    <name type="synonym">Nephila clavata</name>
    <dbReference type="NCBI Taxonomy" id="2740835"/>
    <lineage>
        <taxon>Eukaryota</taxon>
        <taxon>Metazoa</taxon>
        <taxon>Ecdysozoa</taxon>
        <taxon>Arthropoda</taxon>
        <taxon>Chelicerata</taxon>
        <taxon>Arachnida</taxon>
        <taxon>Araneae</taxon>
        <taxon>Araneomorphae</taxon>
        <taxon>Entelegynae</taxon>
        <taxon>Araneoidea</taxon>
        <taxon>Nephilidae</taxon>
        <taxon>Trichonephila</taxon>
    </lineage>
</organism>
<comment type="caution">
    <text evidence="3">The sequence shown here is derived from an EMBL/GenBank/DDBJ whole genome shotgun (WGS) entry which is preliminary data.</text>
</comment>
<evidence type="ECO:0000256" key="1">
    <source>
        <dbReference type="SAM" id="MobiDB-lite"/>
    </source>
</evidence>
<dbReference type="AlphaFoldDB" id="A0A8X6H6Y7"/>
<feature type="region of interest" description="Disordered" evidence="1">
    <location>
        <begin position="82"/>
        <end position="114"/>
    </location>
</feature>
<proteinExistence type="predicted"/>
<accession>A0A8X6H6Y7</accession>
<protein>
    <recommendedName>
        <fullName evidence="5">Secreted protein</fullName>
    </recommendedName>
</protein>
<dbReference type="Proteomes" id="UP000887116">
    <property type="component" value="Unassembled WGS sequence"/>
</dbReference>
<keyword evidence="2" id="KW-0732">Signal</keyword>
<feature type="chain" id="PRO_5036471420" description="Secreted protein" evidence="2">
    <location>
        <begin position="22"/>
        <end position="114"/>
    </location>
</feature>
<evidence type="ECO:0000256" key="2">
    <source>
        <dbReference type="SAM" id="SignalP"/>
    </source>
</evidence>
<evidence type="ECO:0000313" key="3">
    <source>
        <dbReference type="EMBL" id="GFQ68267.1"/>
    </source>
</evidence>
<keyword evidence="4" id="KW-1185">Reference proteome</keyword>
<gene>
    <name evidence="3" type="ORF">TNCT_733451</name>
</gene>
<reference evidence="3" key="1">
    <citation type="submission" date="2020-07" db="EMBL/GenBank/DDBJ databases">
        <title>Multicomponent nature underlies the extraordinary mechanical properties of spider dragline silk.</title>
        <authorList>
            <person name="Kono N."/>
            <person name="Nakamura H."/>
            <person name="Mori M."/>
            <person name="Yoshida Y."/>
            <person name="Ohtoshi R."/>
            <person name="Malay A.D."/>
            <person name="Moran D.A.P."/>
            <person name="Tomita M."/>
            <person name="Numata K."/>
            <person name="Arakawa K."/>
        </authorList>
    </citation>
    <scope>NUCLEOTIDE SEQUENCE</scope>
</reference>
<evidence type="ECO:0000313" key="4">
    <source>
        <dbReference type="Proteomes" id="UP000887116"/>
    </source>
</evidence>